<evidence type="ECO:0000256" key="2">
    <source>
        <dbReference type="SAM" id="Phobius"/>
    </source>
</evidence>
<feature type="domain" description="DUF7343" evidence="3">
    <location>
        <begin position="244"/>
        <end position="298"/>
    </location>
</feature>
<dbReference type="Gene3D" id="2.60.40.1120">
    <property type="entry name" value="Carboxypeptidase-like, regulatory domain"/>
    <property type="match status" value="1"/>
</dbReference>
<evidence type="ECO:0000256" key="1">
    <source>
        <dbReference type="SAM" id="MobiDB-lite"/>
    </source>
</evidence>
<evidence type="ECO:0000313" key="5">
    <source>
        <dbReference type="Proteomes" id="UP000284763"/>
    </source>
</evidence>
<dbReference type="GO" id="GO:0030246">
    <property type="term" value="F:carbohydrate binding"/>
    <property type="evidence" value="ECO:0007669"/>
    <property type="project" value="InterPro"/>
</dbReference>
<evidence type="ECO:0000259" key="3">
    <source>
        <dbReference type="Pfam" id="PF24034"/>
    </source>
</evidence>
<dbReference type="SUPFAM" id="SSF46785">
    <property type="entry name" value="Winged helix' DNA-binding domain"/>
    <property type="match status" value="1"/>
</dbReference>
<dbReference type="Pfam" id="PF24034">
    <property type="entry name" value="DUF7343"/>
    <property type="match status" value="1"/>
</dbReference>
<feature type="region of interest" description="Disordered" evidence="1">
    <location>
        <begin position="158"/>
        <end position="178"/>
    </location>
</feature>
<feature type="compositionally biased region" description="Acidic residues" evidence="1">
    <location>
        <begin position="158"/>
        <end position="176"/>
    </location>
</feature>
<proteinExistence type="predicted"/>
<organism evidence="4 5">
    <name type="scientific">Methanosalsum natronophilum</name>
    <dbReference type="NCBI Taxonomy" id="768733"/>
    <lineage>
        <taxon>Archaea</taxon>
        <taxon>Methanobacteriati</taxon>
        <taxon>Methanobacteriota</taxon>
        <taxon>Stenosarchaea group</taxon>
        <taxon>Methanomicrobia</taxon>
        <taxon>Methanosarcinales</taxon>
        <taxon>Methanosarcinaceae</taxon>
        <taxon>Methanosalsum</taxon>
    </lineage>
</organism>
<feature type="compositionally biased region" description="Acidic residues" evidence="1">
    <location>
        <begin position="216"/>
        <end position="231"/>
    </location>
</feature>
<reference evidence="4 5" key="1">
    <citation type="submission" date="2018-08" db="EMBL/GenBank/DDBJ databases">
        <title>The metabolism and importance of syntrophic acetate oxidation coupled to methane or sulfide production in haloalkaline environments.</title>
        <authorList>
            <person name="Timmers P.H.A."/>
            <person name="Vavourakis C.D."/>
            <person name="Sorokin D.Y."/>
            <person name="Sinninghe Damste J.S."/>
            <person name="Muyzer G."/>
            <person name="Stams A.J.M."/>
            <person name="Plugge C.M."/>
        </authorList>
    </citation>
    <scope>NUCLEOTIDE SEQUENCE [LARGE SCALE GENOMIC DNA]</scope>
    <source>
        <strain evidence="4">MSAO_Arc3</strain>
    </source>
</reference>
<protein>
    <recommendedName>
        <fullName evidence="3">DUF7343 domain-containing protein</fullName>
    </recommendedName>
</protein>
<feature type="region of interest" description="Disordered" evidence="1">
    <location>
        <begin position="210"/>
        <end position="237"/>
    </location>
</feature>
<feature type="transmembrane region" description="Helical" evidence="2">
    <location>
        <begin position="27"/>
        <end position="45"/>
    </location>
</feature>
<dbReference type="InterPro" id="IPR036390">
    <property type="entry name" value="WH_DNA-bd_sf"/>
</dbReference>
<gene>
    <name evidence="4" type="ORF">D5R95_00670</name>
</gene>
<dbReference type="Proteomes" id="UP000284763">
    <property type="component" value="Unassembled WGS sequence"/>
</dbReference>
<comment type="caution">
    <text evidence="4">The sequence shown here is derived from an EMBL/GenBank/DDBJ whole genome shotgun (WGS) entry which is preliminary data.</text>
</comment>
<dbReference type="InterPro" id="IPR013784">
    <property type="entry name" value="Carb-bd-like_fold"/>
</dbReference>
<evidence type="ECO:0000313" key="4">
    <source>
        <dbReference type="EMBL" id="RQD92171.1"/>
    </source>
</evidence>
<keyword evidence="2" id="KW-0812">Transmembrane</keyword>
<dbReference type="InterPro" id="IPR055767">
    <property type="entry name" value="DUF7343"/>
</dbReference>
<feature type="transmembrane region" description="Helical" evidence="2">
    <location>
        <begin position="185"/>
        <end position="204"/>
    </location>
</feature>
<accession>A0A3R8CE63</accession>
<dbReference type="AlphaFoldDB" id="A0A3R8CE63"/>
<dbReference type="Gene3D" id="1.10.10.10">
    <property type="entry name" value="Winged helix-like DNA-binding domain superfamily/Winged helix DNA-binding domain"/>
    <property type="match status" value="1"/>
</dbReference>
<dbReference type="EMBL" id="QZAB01000052">
    <property type="protein sequence ID" value="RQD92171.1"/>
    <property type="molecule type" value="Genomic_DNA"/>
</dbReference>
<sequence>MIIVTMKSSRFSSRYNGLNYFSHYKNLYYISLIVITILILSVHVVNAGSNTATLQGTAYEWHSFEPLKNTVIEVNSTPTQAVVARDGTYSLNLPPGEYKITARYYEDGELTLYGEEIITVQDEGMYNLDLLLLPAFDDEPLLDPTTGEELDQLFEEDPTYTDSQEEEQEQEIEDTQTPDPLVDRYAGIILIVLFLILLIGLYFIKKNQRSSTEDTNINEDDEMPIDSESEIEQEKPTLSPELNVVINAISENGGRITQRDLRKKLNYSESKMSLILSELEYRGHIEKFKHGRGNVVILVDPNSTQSEPGE</sequence>
<keyword evidence="2" id="KW-0472">Membrane</keyword>
<dbReference type="InterPro" id="IPR036388">
    <property type="entry name" value="WH-like_DNA-bd_sf"/>
</dbReference>
<keyword evidence="2" id="KW-1133">Transmembrane helix</keyword>
<name>A0A3R8CE63_9EURY</name>
<dbReference type="SUPFAM" id="SSF49452">
    <property type="entry name" value="Starch-binding domain-like"/>
    <property type="match status" value="1"/>
</dbReference>